<dbReference type="Proteomes" id="UP000828390">
    <property type="component" value="Unassembled WGS sequence"/>
</dbReference>
<proteinExistence type="predicted"/>
<evidence type="ECO:0000313" key="2">
    <source>
        <dbReference type="EMBL" id="KAH3781955.1"/>
    </source>
</evidence>
<feature type="region of interest" description="Disordered" evidence="1">
    <location>
        <begin position="17"/>
        <end position="44"/>
    </location>
</feature>
<evidence type="ECO:0000256" key="1">
    <source>
        <dbReference type="SAM" id="MobiDB-lite"/>
    </source>
</evidence>
<feature type="compositionally biased region" description="Basic and acidic residues" evidence="1">
    <location>
        <begin position="31"/>
        <end position="44"/>
    </location>
</feature>
<dbReference type="EMBL" id="JAIWYP010000008">
    <property type="protein sequence ID" value="KAH3781955.1"/>
    <property type="molecule type" value="Genomic_DNA"/>
</dbReference>
<organism evidence="2 3">
    <name type="scientific">Dreissena polymorpha</name>
    <name type="common">Zebra mussel</name>
    <name type="synonym">Mytilus polymorpha</name>
    <dbReference type="NCBI Taxonomy" id="45954"/>
    <lineage>
        <taxon>Eukaryota</taxon>
        <taxon>Metazoa</taxon>
        <taxon>Spiralia</taxon>
        <taxon>Lophotrochozoa</taxon>
        <taxon>Mollusca</taxon>
        <taxon>Bivalvia</taxon>
        <taxon>Autobranchia</taxon>
        <taxon>Heteroconchia</taxon>
        <taxon>Euheterodonta</taxon>
        <taxon>Imparidentia</taxon>
        <taxon>Neoheterodontei</taxon>
        <taxon>Myida</taxon>
        <taxon>Dreissenoidea</taxon>
        <taxon>Dreissenidae</taxon>
        <taxon>Dreissena</taxon>
    </lineage>
</organism>
<protein>
    <submittedName>
        <fullName evidence="2">Uncharacterized protein</fullName>
    </submittedName>
</protein>
<gene>
    <name evidence="2" type="ORF">DPMN_159865</name>
</gene>
<dbReference type="Gene3D" id="3.90.190.10">
    <property type="entry name" value="Protein tyrosine phosphatase superfamily"/>
    <property type="match status" value="1"/>
</dbReference>
<name>A0A9D4IPJ9_DREPO</name>
<dbReference type="InterPro" id="IPR029021">
    <property type="entry name" value="Prot-tyrosine_phosphatase-like"/>
</dbReference>
<keyword evidence="3" id="KW-1185">Reference proteome</keyword>
<reference evidence="2" key="1">
    <citation type="journal article" date="2019" name="bioRxiv">
        <title>The Genome of the Zebra Mussel, Dreissena polymorpha: A Resource for Invasive Species Research.</title>
        <authorList>
            <person name="McCartney M.A."/>
            <person name="Auch B."/>
            <person name="Kono T."/>
            <person name="Mallez S."/>
            <person name="Zhang Y."/>
            <person name="Obille A."/>
            <person name="Becker A."/>
            <person name="Abrahante J.E."/>
            <person name="Garbe J."/>
            <person name="Badalamenti J.P."/>
            <person name="Herman A."/>
            <person name="Mangelson H."/>
            <person name="Liachko I."/>
            <person name="Sullivan S."/>
            <person name="Sone E.D."/>
            <person name="Koren S."/>
            <person name="Silverstein K.A.T."/>
            <person name="Beckman K.B."/>
            <person name="Gohl D.M."/>
        </authorList>
    </citation>
    <scope>NUCLEOTIDE SEQUENCE</scope>
    <source>
        <strain evidence="2">Duluth1</strain>
        <tissue evidence="2">Whole animal</tissue>
    </source>
</reference>
<sequence length="134" mass="15134">MRTTYLQFLFTAGTIRLPSRGSGGSSSGGDTPRDDKTKRRDTCNKRPILYQRGTKNGYVEITYSITHETFRDKTIKHIVLSSWKEVDIPIDKKPLLEMIGAVHTWQCEMADDSPILILDSLVELGDKINAVLIH</sequence>
<reference evidence="2" key="2">
    <citation type="submission" date="2020-11" db="EMBL/GenBank/DDBJ databases">
        <authorList>
            <person name="McCartney M.A."/>
            <person name="Auch B."/>
            <person name="Kono T."/>
            <person name="Mallez S."/>
            <person name="Becker A."/>
            <person name="Gohl D.M."/>
            <person name="Silverstein K.A.T."/>
            <person name="Koren S."/>
            <person name="Bechman K.B."/>
            <person name="Herman A."/>
            <person name="Abrahante J.E."/>
            <person name="Garbe J."/>
        </authorList>
    </citation>
    <scope>NUCLEOTIDE SEQUENCE</scope>
    <source>
        <strain evidence="2">Duluth1</strain>
        <tissue evidence="2">Whole animal</tissue>
    </source>
</reference>
<comment type="caution">
    <text evidence="2">The sequence shown here is derived from an EMBL/GenBank/DDBJ whole genome shotgun (WGS) entry which is preliminary data.</text>
</comment>
<dbReference type="SUPFAM" id="SSF52799">
    <property type="entry name" value="(Phosphotyrosine protein) phosphatases II"/>
    <property type="match status" value="1"/>
</dbReference>
<dbReference type="AlphaFoldDB" id="A0A9D4IPJ9"/>
<accession>A0A9D4IPJ9</accession>
<evidence type="ECO:0000313" key="3">
    <source>
        <dbReference type="Proteomes" id="UP000828390"/>
    </source>
</evidence>